<dbReference type="AlphaFoldDB" id="A0A0B6WZ61"/>
<organism evidence="2 3">
    <name type="scientific">Pyrinomonas methylaliphatogenes</name>
    <dbReference type="NCBI Taxonomy" id="454194"/>
    <lineage>
        <taxon>Bacteria</taxon>
        <taxon>Pseudomonadati</taxon>
        <taxon>Acidobacteriota</taxon>
        <taxon>Blastocatellia</taxon>
        <taxon>Blastocatellales</taxon>
        <taxon>Pyrinomonadaceae</taxon>
        <taxon>Pyrinomonas</taxon>
    </lineage>
</organism>
<dbReference type="PROSITE" id="PS51257">
    <property type="entry name" value="PROKAR_LIPOPROTEIN"/>
    <property type="match status" value="1"/>
</dbReference>
<evidence type="ECO:0000313" key="2">
    <source>
        <dbReference type="EMBL" id="CDM65455.1"/>
    </source>
</evidence>
<dbReference type="OrthoDB" id="117854at2"/>
<accession>A0A0B6WZ61</accession>
<keyword evidence="3" id="KW-1185">Reference proteome</keyword>
<feature type="chain" id="PRO_5002123068" evidence="1">
    <location>
        <begin position="23"/>
        <end position="170"/>
    </location>
</feature>
<protein>
    <submittedName>
        <fullName evidence="2">Uncharacterized protein</fullName>
    </submittedName>
</protein>
<dbReference type="RefSeq" id="WP_041975768.1">
    <property type="nucleotide sequence ID" value="NZ_CBXV010000005.1"/>
</dbReference>
<sequence length="170" mass="19035" precursor="true">MRSLIATLALSLIACSSGRALALQRDHLTPQEADHVRDAQRIDKRIEVFIKAIDRRIEALQGQPQNASKKGQKEIEEWGEVKGTRADLIADIAGILDEAITNLDDAAERPPQKEFLPKALEKMAEAAKRYVAALRPLREQISDRRERESLEQAIEMAEQIIAAHQSHNGK</sequence>
<evidence type="ECO:0000313" key="3">
    <source>
        <dbReference type="Proteomes" id="UP000031518"/>
    </source>
</evidence>
<dbReference type="STRING" id="454194.PYK22_01456"/>
<dbReference type="Proteomes" id="UP000031518">
    <property type="component" value="Unassembled WGS sequence"/>
</dbReference>
<gene>
    <name evidence="2" type="ORF">PYK22_01456</name>
</gene>
<reference evidence="2 3" key="1">
    <citation type="submission" date="2013-12" db="EMBL/GenBank/DDBJ databases">
        <authorList>
            <person name="Stott M."/>
        </authorList>
    </citation>
    <scope>NUCLEOTIDE SEQUENCE [LARGE SCALE GENOMIC DNA]</scope>
    <source>
        <strain evidence="2 3">K22</strain>
    </source>
</reference>
<reference evidence="2 3" key="2">
    <citation type="submission" date="2015-01" db="EMBL/GenBank/DDBJ databases">
        <title>Complete genome sequence of Pyrinomonas methylaliphatogenes type strain K22T.</title>
        <authorList>
            <person name="Lee K.C.Y."/>
            <person name="Power J.F."/>
            <person name="Dunfield P.F."/>
            <person name="Morgan X.C."/>
            <person name="Huttenhower C."/>
            <person name="Stott M.B."/>
        </authorList>
    </citation>
    <scope>NUCLEOTIDE SEQUENCE [LARGE SCALE GENOMIC DNA]</scope>
    <source>
        <strain evidence="2 3">K22</strain>
    </source>
</reference>
<evidence type="ECO:0000256" key="1">
    <source>
        <dbReference type="SAM" id="SignalP"/>
    </source>
</evidence>
<dbReference type="EMBL" id="CBXV010000005">
    <property type="protein sequence ID" value="CDM65455.1"/>
    <property type="molecule type" value="Genomic_DNA"/>
</dbReference>
<proteinExistence type="predicted"/>
<name>A0A0B6WZ61_9BACT</name>
<keyword evidence="1" id="KW-0732">Signal</keyword>
<feature type="signal peptide" evidence="1">
    <location>
        <begin position="1"/>
        <end position="22"/>
    </location>
</feature>